<reference evidence="4" key="1">
    <citation type="submission" date="2017-01" db="EMBL/GenBank/DDBJ databases">
        <authorList>
            <person name="Varghese N."/>
            <person name="Submissions S."/>
        </authorList>
    </citation>
    <scope>NUCLEOTIDE SEQUENCE [LARGE SCALE GENOMIC DNA]</scope>
    <source>
        <strain evidence="4">DM9</strain>
    </source>
</reference>
<keyword evidence="2" id="KW-0238">DNA-binding</keyword>
<evidence type="ECO:0008006" key="5">
    <source>
        <dbReference type="Google" id="ProtNLM"/>
    </source>
</evidence>
<dbReference type="Pfam" id="PF11680">
    <property type="entry name" value="DUF3276"/>
    <property type="match status" value="1"/>
</dbReference>
<comment type="similarity">
    <text evidence="1">Belongs to the PUR DNA-binding protein family.</text>
</comment>
<dbReference type="STRING" id="1077936.SAMN05421545_1999"/>
<evidence type="ECO:0000313" key="4">
    <source>
        <dbReference type="Proteomes" id="UP000185924"/>
    </source>
</evidence>
<organism evidence="3 4">
    <name type="scientific">Pontibacter lucknowensis</name>
    <dbReference type="NCBI Taxonomy" id="1077936"/>
    <lineage>
        <taxon>Bacteria</taxon>
        <taxon>Pseudomonadati</taxon>
        <taxon>Bacteroidota</taxon>
        <taxon>Cytophagia</taxon>
        <taxon>Cytophagales</taxon>
        <taxon>Hymenobacteraceae</taxon>
        <taxon>Pontibacter</taxon>
    </lineage>
</organism>
<dbReference type="InterPro" id="IPR006628">
    <property type="entry name" value="PUR-bd_fam"/>
</dbReference>
<dbReference type="RefSeq" id="WP_007657542.1">
    <property type="nucleotide sequence ID" value="NZ_FTNM01000002.1"/>
</dbReference>
<evidence type="ECO:0000313" key="3">
    <source>
        <dbReference type="EMBL" id="SIQ98710.1"/>
    </source>
</evidence>
<keyword evidence="4" id="KW-1185">Reference proteome</keyword>
<dbReference type="AlphaFoldDB" id="A0A1N6X8W7"/>
<proteinExistence type="inferred from homology"/>
<accession>A0A1N6X8W7</accession>
<dbReference type="EMBL" id="FTNM01000002">
    <property type="protein sequence ID" value="SIQ98710.1"/>
    <property type="molecule type" value="Genomic_DNA"/>
</dbReference>
<dbReference type="OrthoDB" id="765973at2"/>
<dbReference type="Proteomes" id="UP000185924">
    <property type="component" value="Unassembled WGS sequence"/>
</dbReference>
<evidence type="ECO:0000256" key="1">
    <source>
        <dbReference type="ARBA" id="ARBA00009251"/>
    </source>
</evidence>
<name>A0A1N6X8W7_9BACT</name>
<evidence type="ECO:0000256" key="2">
    <source>
        <dbReference type="ARBA" id="ARBA00023125"/>
    </source>
</evidence>
<gene>
    <name evidence="3" type="ORF">SAMN05421545_1999</name>
</gene>
<dbReference type="GO" id="GO:0032422">
    <property type="term" value="F:purine-rich negative regulatory element binding"/>
    <property type="evidence" value="ECO:0007669"/>
    <property type="project" value="InterPro"/>
</dbReference>
<sequence length="118" mass="13886">MEENNDKAEIYSQRVRAGKRTYFFDVKSTRSNDFYVTITESKRKFKDDEFSYEKHKIFLYKEDFVKFMEALQGTIDHVKSELLTEEALAALERPAETEATPVPVANAEVSFDEELKWE</sequence>
<protein>
    <recommendedName>
        <fullName evidence="5">DNA-binding protein</fullName>
    </recommendedName>
</protein>
<dbReference type="Gene3D" id="3.10.450.700">
    <property type="match status" value="1"/>
</dbReference>
<dbReference type="GO" id="GO:0000977">
    <property type="term" value="F:RNA polymerase II transcription regulatory region sequence-specific DNA binding"/>
    <property type="evidence" value="ECO:0007669"/>
    <property type="project" value="InterPro"/>
</dbReference>